<evidence type="ECO:0000313" key="1">
    <source>
        <dbReference type="EMBL" id="AXI80881.1"/>
    </source>
</evidence>
<name>A0A345T4H6_9ACTN</name>
<accession>A0A345T4H6</accession>
<dbReference type="EMBL" id="CP031264">
    <property type="protein sequence ID" value="AXI80881.1"/>
    <property type="molecule type" value="Genomic_DNA"/>
</dbReference>
<evidence type="ECO:0000313" key="2">
    <source>
        <dbReference type="Proteomes" id="UP000249340"/>
    </source>
</evidence>
<protein>
    <submittedName>
        <fullName evidence="1">Uncharacterized protein</fullName>
    </submittedName>
</protein>
<gene>
    <name evidence="1" type="ORF">C7M71_029380</name>
</gene>
<reference evidence="2" key="1">
    <citation type="submission" date="2018-07" db="EMBL/GenBank/DDBJ databases">
        <title>Streptacidiphilus bronchialis DSM 106435 chromosome.</title>
        <authorList>
            <person name="Batra D."/>
            <person name="Gulvik C.A."/>
        </authorList>
    </citation>
    <scope>NUCLEOTIDE SEQUENCE [LARGE SCALE GENOMIC DNA]</scope>
    <source>
        <strain evidence="2">DSM 106435</strain>
    </source>
</reference>
<keyword evidence="2" id="KW-1185">Reference proteome</keyword>
<proteinExistence type="predicted"/>
<dbReference type="AlphaFoldDB" id="A0A345T4H6"/>
<dbReference type="KEGG" id="stri:C7M71_029380"/>
<dbReference type="RefSeq" id="WP_111492125.1">
    <property type="nucleotide sequence ID" value="NZ_CP031264.1"/>
</dbReference>
<sequence>MSLNLVITLPRFSLTTPSRELLRSLLPLAAPALIAAAEASGVGLPGRLLLHAALGAAQDNLNA</sequence>
<organism evidence="1 2">
    <name type="scientific">Peterkaempfera bronchialis</name>
    <dbReference type="NCBI Taxonomy" id="2126346"/>
    <lineage>
        <taxon>Bacteria</taxon>
        <taxon>Bacillati</taxon>
        <taxon>Actinomycetota</taxon>
        <taxon>Actinomycetes</taxon>
        <taxon>Kitasatosporales</taxon>
        <taxon>Streptomycetaceae</taxon>
        <taxon>Peterkaempfera</taxon>
    </lineage>
</organism>
<dbReference type="Proteomes" id="UP000249340">
    <property type="component" value="Chromosome"/>
</dbReference>